<dbReference type="AlphaFoldDB" id="E3J479"/>
<dbReference type="GO" id="GO:0016705">
    <property type="term" value="F:oxidoreductase activity, acting on paired donors, with incorporation or reduction of molecular oxygen"/>
    <property type="evidence" value="ECO:0007669"/>
    <property type="project" value="InterPro"/>
</dbReference>
<keyword evidence="3" id="KW-1185">Reference proteome</keyword>
<organism evidence="2 3">
    <name type="scientific">Pseudofrankia inefficax (strain DSM 45817 / CECT 9037 / DDB 130130 / EuI1c)</name>
    <name type="common">Frankia inefficax</name>
    <dbReference type="NCBI Taxonomy" id="298654"/>
    <lineage>
        <taxon>Bacteria</taxon>
        <taxon>Bacillati</taxon>
        <taxon>Actinomycetota</taxon>
        <taxon>Actinomycetes</taxon>
        <taxon>Frankiales</taxon>
        <taxon>Frankiaceae</taxon>
        <taxon>Pseudofrankia</taxon>
    </lineage>
</organism>
<feature type="domain" description="Luciferase-like" evidence="1">
    <location>
        <begin position="15"/>
        <end position="303"/>
    </location>
</feature>
<dbReference type="PANTHER" id="PTHR43244">
    <property type="match status" value="1"/>
</dbReference>
<dbReference type="EMBL" id="CP002299">
    <property type="protein sequence ID" value="ADP81858.1"/>
    <property type="molecule type" value="Genomic_DNA"/>
</dbReference>
<dbReference type="SUPFAM" id="SSF51679">
    <property type="entry name" value="Bacterial luciferase-like"/>
    <property type="match status" value="1"/>
</dbReference>
<reference evidence="2 3" key="1">
    <citation type="submission" date="2010-10" db="EMBL/GenBank/DDBJ databases">
        <title>Complete sequence of Frankia sp. EuI1c.</title>
        <authorList>
            <consortium name="US DOE Joint Genome Institute"/>
            <person name="Lucas S."/>
            <person name="Copeland A."/>
            <person name="Lapidus A."/>
            <person name="Cheng J.-F."/>
            <person name="Bruce D."/>
            <person name="Goodwin L."/>
            <person name="Pitluck S."/>
            <person name="Chertkov O."/>
            <person name="Detter J.C."/>
            <person name="Han C."/>
            <person name="Tapia R."/>
            <person name="Land M."/>
            <person name="Hauser L."/>
            <person name="Jeffries C."/>
            <person name="Kyrpides N."/>
            <person name="Ivanova N."/>
            <person name="Mikhailova N."/>
            <person name="Beauchemin N."/>
            <person name="Sen A."/>
            <person name="Sur S.A."/>
            <person name="Gtari M."/>
            <person name="Wall L."/>
            <person name="Tisa L."/>
            <person name="Woyke T."/>
        </authorList>
    </citation>
    <scope>NUCLEOTIDE SEQUENCE [LARGE SCALE GENOMIC DNA]</scope>
    <source>
        <strain evidence="3">DSM 45817 / CECT 9037 / EuI1c</strain>
    </source>
</reference>
<evidence type="ECO:0000313" key="2">
    <source>
        <dbReference type="EMBL" id="ADP81858.1"/>
    </source>
</evidence>
<proteinExistence type="predicted"/>
<dbReference type="InterPro" id="IPR050564">
    <property type="entry name" value="F420-G6PD/mer"/>
</dbReference>
<dbReference type="InterPro" id="IPR022526">
    <property type="entry name" value="F420_Rv3093c"/>
</dbReference>
<dbReference type="Proteomes" id="UP000002484">
    <property type="component" value="Chromosome"/>
</dbReference>
<dbReference type="Gene3D" id="3.20.20.30">
    <property type="entry name" value="Luciferase-like domain"/>
    <property type="match status" value="1"/>
</dbReference>
<dbReference type="NCBIfam" id="TIGR03841">
    <property type="entry name" value="F420_Rv3093c"/>
    <property type="match status" value="1"/>
</dbReference>
<dbReference type="CDD" id="cd01097">
    <property type="entry name" value="Tetrahydromethanopterin_reductase"/>
    <property type="match status" value="1"/>
</dbReference>
<evidence type="ECO:0000313" key="3">
    <source>
        <dbReference type="Proteomes" id="UP000002484"/>
    </source>
</evidence>
<protein>
    <submittedName>
        <fullName evidence="2">Luciferase-like, subgroup</fullName>
    </submittedName>
</protein>
<dbReference type="KEGG" id="fri:FraEuI1c_3851"/>
<dbReference type="STRING" id="298654.FraEuI1c_3851"/>
<accession>E3J479</accession>
<dbReference type="PANTHER" id="PTHR43244:SF2">
    <property type="entry name" value="CONSERVED HYPOTHETICAL ALANINE AND PROLINE-RICH PROTEIN"/>
    <property type="match status" value="1"/>
</dbReference>
<sequence length="327" mass="34648">MTGSARWGMTIPVDGVPLHRQAEVARELEGLGYTDLWTGEGTSTDGFTPLAVAAAVTQHVHLGIAIAPVFTRGPALLAQTAATLAATAPGRFSLGLGSSSDVIVERWNAVPFTRPLARTRDLLRFLRRALAGERIDEQFDTFAVRGFRSAIIPDPAPGLLVAALRPKMLALAGAEADGAILNWLSAPDVARIAPAVLGQAGVTPAARREIVARLMVVPTADAEAARRIGRRAIAAYLNVGVYKAFHQDLGRDALEPMWKLWAAGDRAGALAAIPDHVVDELIVHGPPEACREHLAQYVAHGVTVPVIFVLPAPGVDPLQACRDLAPR</sequence>
<dbReference type="InterPro" id="IPR011251">
    <property type="entry name" value="Luciferase-like_dom"/>
</dbReference>
<gene>
    <name evidence="2" type="ordered locus">FraEuI1c_3851</name>
</gene>
<name>E3J479_PSEI1</name>
<dbReference type="InParanoid" id="E3J479"/>
<dbReference type="HOGENOM" id="CLU_027853_5_0_11"/>
<dbReference type="eggNOG" id="COG2141">
    <property type="taxonomic scope" value="Bacteria"/>
</dbReference>
<evidence type="ECO:0000259" key="1">
    <source>
        <dbReference type="Pfam" id="PF00296"/>
    </source>
</evidence>
<dbReference type="InterPro" id="IPR036661">
    <property type="entry name" value="Luciferase-like_sf"/>
</dbReference>
<dbReference type="Pfam" id="PF00296">
    <property type="entry name" value="Bac_luciferase"/>
    <property type="match status" value="1"/>
</dbReference>